<organism evidence="1 2">
    <name type="scientific">Caerostris extrusa</name>
    <name type="common">Bark spider</name>
    <name type="synonym">Caerostris bankana</name>
    <dbReference type="NCBI Taxonomy" id="172846"/>
    <lineage>
        <taxon>Eukaryota</taxon>
        <taxon>Metazoa</taxon>
        <taxon>Ecdysozoa</taxon>
        <taxon>Arthropoda</taxon>
        <taxon>Chelicerata</taxon>
        <taxon>Arachnida</taxon>
        <taxon>Araneae</taxon>
        <taxon>Araneomorphae</taxon>
        <taxon>Entelegynae</taxon>
        <taxon>Araneoidea</taxon>
        <taxon>Araneidae</taxon>
        <taxon>Caerostris</taxon>
    </lineage>
</organism>
<evidence type="ECO:0000313" key="1">
    <source>
        <dbReference type="EMBL" id="GIY37504.1"/>
    </source>
</evidence>
<proteinExistence type="predicted"/>
<reference evidence="1 2" key="1">
    <citation type="submission" date="2021-06" db="EMBL/GenBank/DDBJ databases">
        <title>Caerostris extrusa draft genome.</title>
        <authorList>
            <person name="Kono N."/>
            <person name="Arakawa K."/>
        </authorList>
    </citation>
    <scope>NUCLEOTIDE SEQUENCE [LARGE SCALE GENOMIC DNA]</scope>
</reference>
<name>A0AAV4STW4_CAEEX</name>
<evidence type="ECO:0000313" key="2">
    <source>
        <dbReference type="Proteomes" id="UP001054945"/>
    </source>
</evidence>
<accession>A0AAV4STW4</accession>
<keyword evidence="2" id="KW-1185">Reference proteome</keyword>
<dbReference type="AlphaFoldDB" id="A0AAV4STW4"/>
<gene>
    <name evidence="1" type="ORF">CEXT_716441</name>
</gene>
<dbReference type="EMBL" id="BPLR01010176">
    <property type="protein sequence ID" value="GIY37504.1"/>
    <property type="molecule type" value="Genomic_DNA"/>
</dbReference>
<protein>
    <submittedName>
        <fullName evidence="1">Uncharacterized protein</fullName>
    </submittedName>
</protein>
<comment type="caution">
    <text evidence="1">The sequence shown here is derived from an EMBL/GenBank/DDBJ whole genome shotgun (WGS) entry which is preliminary data.</text>
</comment>
<sequence length="284" mass="32631">MPPIREYIGFAAHCNFVQTEDGPMPIEIALATLWERSTTVLTETRNKTFSSLWPTRHEHEYAWKCPEYEELPTPDQPLLNGVRDSSGRRRLERHVNILRYRNCPRDTSTVFTLPYNNQCAPFTAQNMTVRESTLHGAPFTAQNKTLRRRKVTAHLSLIKTIHDAGANTAHLSLIKQYTTQAGYRDDDQTIKKNYRFDTTRGRIEIRTPPLIPLVNRLGDPSRTSTLFVLENSSRATSQTKPWSMCPPSRFQLFQHERISIVGVPLEMEKGAFCYTCGITYFVPI</sequence>
<dbReference type="Proteomes" id="UP001054945">
    <property type="component" value="Unassembled WGS sequence"/>
</dbReference>